<evidence type="ECO:0000313" key="1">
    <source>
        <dbReference type="EMBL" id="KPJ51274.1"/>
    </source>
</evidence>
<dbReference type="Proteomes" id="UP000051124">
    <property type="component" value="Unassembled WGS sequence"/>
</dbReference>
<comment type="caution">
    <text evidence="1">The sequence shown here is derived from an EMBL/GenBank/DDBJ whole genome shotgun (WGS) entry which is preliminary data.</text>
</comment>
<protein>
    <submittedName>
        <fullName evidence="1">Uncharacterized protein</fullName>
    </submittedName>
</protein>
<reference evidence="1 2" key="1">
    <citation type="journal article" date="2015" name="Microbiome">
        <title>Genomic resolution of linkages in carbon, nitrogen, and sulfur cycling among widespread estuary sediment bacteria.</title>
        <authorList>
            <person name="Baker B.J."/>
            <person name="Lazar C.S."/>
            <person name="Teske A.P."/>
            <person name="Dick G.J."/>
        </authorList>
    </citation>
    <scope>NUCLEOTIDE SEQUENCE [LARGE SCALE GENOMIC DNA]</scope>
    <source>
        <strain evidence="1">DG_26</strain>
    </source>
</reference>
<organism evidence="1 2">
    <name type="scientific">candidate division TA06 bacterium DG_26</name>
    <dbReference type="NCBI Taxonomy" id="1703771"/>
    <lineage>
        <taxon>Bacteria</taxon>
        <taxon>Bacteria division TA06</taxon>
    </lineage>
</organism>
<evidence type="ECO:0000313" key="2">
    <source>
        <dbReference type="Proteomes" id="UP000051124"/>
    </source>
</evidence>
<sequence>MQRILAEIVRVEELCPQKVCDFTFIAYLLTVKVKGAACKGYVLPAGTKGKIHSTVRMYPSMSTPKKGEEIILSPTEVHALFSPLRIDPPILAHTGKDVRLRLVFHNPREREFRFAITSDGLAPTISGTVIRGQELIIPLPEDARSGLYSFIATCGRWNAKAVLPLVKPGRTYSYELDVNGDGLVERVMENEFLRLSLSHHFGARTQSVWLRHSHVDMLGRTFEYEGDEYVEYGGCSEHIGEFPGDLWKAKFTQHTMSDSSIVFSSTRKSLELERRVRLLPFLPVVDTTVRIKWKGRGEKDILYWHRMAMATETPSWTSTTCMYTPEKLETVRHTPPTTWRLEQKEYYSPACGAAVYLHEQGRRAFCFMTDRASLEFIGCTSAKGYHLLTPHFRRTRLGSGRRVGFRYVYVLGDDFILSPDCCIVLCTTPWMDGSRGIALVAKTEKTVERLHARLSTGESMTLLPKTLKGVGTLLHAYKEIRSREKIVVDLRLGTQVYSLCAKEA</sequence>
<dbReference type="AlphaFoldDB" id="A0A0S7WM72"/>
<accession>A0A0S7WM72</accession>
<name>A0A0S7WM72_UNCT6</name>
<gene>
    <name evidence="1" type="ORF">AMJ40_00250</name>
</gene>
<proteinExistence type="predicted"/>
<dbReference type="EMBL" id="LIZT01000003">
    <property type="protein sequence ID" value="KPJ51274.1"/>
    <property type="molecule type" value="Genomic_DNA"/>
</dbReference>